<evidence type="ECO:0000313" key="3">
    <source>
        <dbReference type="Proteomes" id="UP000730481"/>
    </source>
</evidence>
<feature type="region of interest" description="Disordered" evidence="1">
    <location>
        <begin position="249"/>
        <end position="300"/>
    </location>
</feature>
<feature type="region of interest" description="Disordered" evidence="1">
    <location>
        <begin position="319"/>
        <end position="401"/>
    </location>
</feature>
<feature type="compositionally biased region" description="Basic and acidic residues" evidence="1">
    <location>
        <begin position="379"/>
        <end position="401"/>
    </location>
</feature>
<accession>A0A9P5AMC4</accession>
<dbReference type="AlphaFoldDB" id="A0A9P5AMC4"/>
<proteinExistence type="predicted"/>
<comment type="caution">
    <text evidence="2">The sequence shown here is derived from an EMBL/GenBank/DDBJ whole genome shotgun (WGS) entry which is preliminary data.</text>
</comment>
<dbReference type="EMBL" id="PVQB02000205">
    <property type="protein sequence ID" value="KAF4341153.1"/>
    <property type="molecule type" value="Genomic_DNA"/>
</dbReference>
<name>A0A9P5AMC4_9HYPO</name>
<dbReference type="OrthoDB" id="2922289at2759"/>
<feature type="compositionally biased region" description="Basic residues" evidence="1">
    <location>
        <begin position="357"/>
        <end position="366"/>
    </location>
</feature>
<reference evidence="2" key="2">
    <citation type="submission" date="2020-02" db="EMBL/GenBank/DDBJ databases">
        <title>Identification and distribution of gene clusters putatively required for synthesis of sphingolipid metabolism inhibitors in phylogenetically diverse species of the filamentous fungus Fusarium.</title>
        <authorList>
            <person name="Kim H.-S."/>
            <person name="Busman M."/>
            <person name="Brown D.W."/>
            <person name="Divon H."/>
            <person name="Uhlig S."/>
            <person name="Proctor R.H."/>
        </authorList>
    </citation>
    <scope>NUCLEOTIDE SEQUENCE</scope>
    <source>
        <strain evidence="2">NRRL 25174</strain>
    </source>
</reference>
<sequence length="517" mass="59926">MLDFQEQARDSGREHRHRMVAELIENFTSNKHSSMYFGVRKTAARIKMHIEAYNNDAETRDKFSPLISRTIDGLDLLADIAEHLELLPGVHLQMNEWSKESEEECRKTFSKMLQKFSSYDLLALDNCDFQDRHVPNKWTFRIFRFLDEQQGMPLQAAPEMSFGKAKGDIKRFRASLLRGLIYPLNDKDPKLRYRRKTWGIQFGKEYRRGTVFTADEKALKRLTASTYNPKKASGEIGDPDLKSWTDLQQAMTKRRRDQREKLKRLKKRYKDEIQPPRSPESNRGAKKDLKGKSPMPARGFQLGEESDELEDEGMQDLDWEDAPTTTSRDTPDDVGEPQPQSQPSSSRREELFNPRPQRQRVIKKKTYKDPAPTPPPRQPTRDPNEAPDGSLKREVNNHTWETSRRLTLRKITYTNGAGKKTSETLPVATWTDVMSALVDSLGFEHKPPEGGSGHRKFRWNENCLVPKGPEHLRKNFNLSLDGQGEQTVGKMSDWKKNLDDAGFTWRLVKDWFKTKET</sequence>
<evidence type="ECO:0000256" key="1">
    <source>
        <dbReference type="SAM" id="MobiDB-lite"/>
    </source>
</evidence>
<keyword evidence="3" id="KW-1185">Reference proteome</keyword>
<reference evidence="2" key="1">
    <citation type="journal article" date="2017" name="Mycologia">
        <title>Fusarium algeriense, sp. nov., a novel toxigenic crown rot pathogen of durum wheat from Algeria is nested in the Fusarium burgessii species complex.</title>
        <authorList>
            <person name="Laraba I."/>
            <person name="Keddad A."/>
            <person name="Boureghda H."/>
            <person name="Abdallah N."/>
            <person name="Vaughan M.M."/>
            <person name="Proctor R.H."/>
            <person name="Busman M."/>
            <person name="O'Donnell K."/>
        </authorList>
    </citation>
    <scope>NUCLEOTIDE SEQUENCE</scope>
    <source>
        <strain evidence="2">NRRL 25174</strain>
    </source>
</reference>
<feature type="compositionally biased region" description="Low complexity" evidence="1">
    <location>
        <begin position="336"/>
        <end position="345"/>
    </location>
</feature>
<feature type="compositionally biased region" description="Basic residues" evidence="1">
    <location>
        <begin position="252"/>
        <end position="268"/>
    </location>
</feature>
<dbReference type="Proteomes" id="UP000730481">
    <property type="component" value="Unassembled WGS sequence"/>
</dbReference>
<gene>
    <name evidence="2" type="ORF">FBEOM_5023</name>
</gene>
<protein>
    <submittedName>
        <fullName evidence="2">Uncharacterized protein</fullName>
    </submittedName>
</protein>
<evidence type="ECO:0000313" key="2">
    <source>
        <dbReference type="EMBL" id="KAF4341153.1"/>
    </source>
</evidence>
<organism evidence="2 3">
    <name type="scientific">Fusarium beomiforme</name>
    <dbReference type="NCBI Taxonomy" id="44412"/>
    <lineage>
        <taxon>Eukaryota</taxon>
        <taxon>Fungi</taxon>
        <taxon>Dikarya</taxon>
        <taxon>Ascomycota</taxon>
        <taxon>Pezizomycotina</taxon>
        <taxon>Sordariomycetes</taxon>
        <taxon>Hypocreomycetidae</taxon>
        <taxon>Hypocreales</taxon>
        <taxon>Nectriaceae</taxon>
        <taxon>Fusarium</taxon>
        <taxon>Fusarium burgessii species complex</taxon>
    </lineage>
</organism>